<name>A0AAW1SXM1_9CHLO</name>
<dbReference type="Proteomes" id="UP001485043">
    <property type="component" value="Unassembled WGS sequence"/>
</dbReference>
<accession>A0AAW1SXM1</accession>
<evidence type="ECO:0000313" key="2">
    <source>
        <dbReference type="Proteomes" id="UP001485043"/>
    </source>
</evidence>
<dbReference type="AlphaFoldDB" id="A0AAW1SXM1"/>
<sequence length="90" mass="9066">MKASVSTDIHLGNSHGGTAVGQAPTILADFLACATCARCTGVGSAGMFGSAAEICNEQQSSCSLSRPTFNLCSAGSDICLSGKRPDDLQP</sequence>
<keyword evidence="2" id="KW-1185">Reference proteome</keyword>
<proteinExistence type="predicted"/>
<dbReference type="EMBL" id="JALJOV010000816">
    <property type="protein sequence ID" value="KAK9861089.1"/>
    <property type="molecule type" value="Genomic_DNA"/>
</dbReference>
<reference evidence="1 2" key="1">
    <citation type="journal article" date="2024" name="Nat. Commun.">
        <title>Phylogenomics reveals the evolutionary origins of lichenization in chlorophyte algae.</title>
        <authorList>
            <person name="Puginier C."/>
            <person name="Libourel C."/>
            <person name="Otte J."/>
            <person name="Skaloud P."/>
            <person name="Haon M."/>
            <person name="Grisel S."/>
            <person name="Petersen M."/>
            <person name="Berrin J.G."/>
            <person name="Delaux P.M."/>
            <person name="Dal Grande F."/>
            <person name="Keller J."/>
        </authorList>
    </citation>
    <scope>NUCLEOTIDE SEQUENCE [LARGE SCALE GENOMIC DNA]</scope>
    <source>
        <strain evidence="1 2">SAG 2523</strain>
    </source>
</reference>
<organism evidence="1 2">
    <name type="scientific">Apatococcus fuscideae</name>
    <dbReference type="NCBI Taxonomy" id="2026836"/>
    <lineage>
        <taxon>Eukaryota</taxon>
        <taxon>Viridiplantae</taxon>
        <taxon>Chlorophyta</taxon>
        <taxon>core chlorophytes</taxon>
        <taxon>Trebouxiophyceae</taxon>
        <taxon>Chlorellales</taxon>
        <taxon>Chlorellaceae</taxon>
        <taxon>Apatococcus</taxon>
    </lineage>
</organism>
<protein>
    <submittedName>
        <fullName evidence="1">Uncharacterized protein</fullName>
    </submittedName>
</protein>
<comment type="caution">
    <text evidence="1">The sequence shown here is derived from an EMBL/GenBank/DDBJ whole genome shotgun (WGS) entry which is preliminary data.</text>
</comment>
<gene>
    <name evidence="1" type="ORF">WJX84_005416</name>
</gene>
<evidence type="ECO:0000313" key="1">
    <source>
        <dbReference type="EMBL" id="KAK9861089.1"/>
    </source>
</evidence>